<comment type="function">
    <text evidence="9">Component of the eukaryotic translation initiation factor 3 (eIF-3) complex, which is involved in protein synthesis and, together with other initiation factors, stimulates binding of mRNA and methionyl-tRNAi to the 40S ribosome.</text>
</comment>
<evidence type="ECO:0000256" key="1">
    <source>
        <dbReference type="ARBA" id="ARBA00004496"/>
    </source>
</evidence>
<dbReference type="GO" id="GO:0003743">
    <property type="term" value="F:translation initiation factor activity"/>
    <property type="evidence" value="ECO:0007669"/>
    <property type="project" value="UniProtKB-UniRule"/>
</dbReference>
<sequence>MAEDDLIVVENDRMNGHKDRNTALENGFDDEPDFSDPEDYVDDIRDEDLLSDLLRNKPTEQSGLQNVVIVDRIPQVGPERADKLKTVLAKLFAKCGKIMNEFYPIDDKNLTKGYVFFEFERHEQALDAVKSFDGHKLDKQHVFAVNLFTDIDKYLNIPDEMEEPSKEVYSDRGNLHYWLLEPECCDQYSVLYEGGETTAVYLNSMPEPSLLKERKLWTEQSLQWSPLGTYLATFHKRGIALWGGEEFTQMARFAHESVTFIDFSPCEKYITTLSQALVVANDPNAIIIWDIRTQTKKRGFSADPQQQLIWPIFKWSFDDKYFARINADSLSIYETPSFGLLDKKSLKIAGIRSFTWSPSQNILAYWVAEDQNVPARVTLLEIPSRTELRAKNLFNVADCKMHWQKCGDYLCVKVDRYTKAIKKEKTEFKYSGMYYNFEVFHMREKQIPVDSLEIKDQIVAFSWEPIGNKFAIIHGEGSSYSVTFYGIKPGGTVIQLKKFESKQCNHLFWSPAGQFIVLASLRSSSYVLEFIDTSDFTITNTSEHFQITDVEWDPTGRYVVTGVSHWAHKVDNAYWLWSFQGRLIRKHSLDRFCQLLWRPRPATLLTDDKIKEIRKNLKKYSAQFDIKDRMALSKVSKDMLEKRRSLMSDFQTIRQRNELLFNSTKKRRLELREADDDLNNEDETEETVEFLIKEELIVIDDED</sequence>
<dbReference type="SUPFAM" id="SSF69322">
    <property type="entry name" value="Tricorn protease domain 2"/>
    <property type="match status" value="1"/>
</dbReference>
<dbReference type="InterPro" id="IPR012677">
    <property type="entry name" value="Nucleotide-bd_a/b_plait_sf"/>
</dbReference>
<evidence type="ECO:0000256" key="10">
    <source>
        <dbReference type="SAM" id="MobiDB-lite"/>
    </source>
</evidence>
<protein>
    <recommendedName>
        <fullName evidence="8 9">Eukaryotic translation initiation factor 3 subunit B</fullName>
        <shortName evidence="8 9">eIF3b</shortName>
    </recommendedName>
    <alternativeName>
        <fullName evidence="8">Eukaryotic translation initiation factor 3 subunit 9</fullName>
    </alternativeName>
</protein>
<evidence type="ECO:0000256" key="3">
    <source>
        <dbReference type="ARBA" id="ARBA00022540"/>
    </source>
</evidence>
<feature type="domain" description="RRM" evidence="11">
    <location>
        <begin position="66"/>
        <end position="150"/>
    </location>
</feature>
<dbReference type="SMART" id="SM00360">
    <property type="entry name" value="RRM"/>
    <property type="match status" value="1"/>
</dbReference>
<keyword evidence="13" id="KW-1185">Reference proteome</keyword>
<comment type="function">
    <text evidence="8">RNA-binding component of the eukaryotic translation initiation factor 3 (eIF-3) complex, which is involved in protein synthesis of a specialized repertoire of mRNAs and, together with other initiation factors, stimulates binding of mRNA and methionyl-tRNAi to the 40S ribosome. The eIF-3 complex specifically targets and initiates translation of a subset of mRNAs involved in cell proliferation.</text>
</comment>
<comment type="similarity">
    <text evidence="8 9">Belongs to the eIF-3 subunit B family.</text>
</comment>
<feature type="compositionally biased region" description="Basic and acidic residues" evidence="10">
    <location>
        <begin position="12"/>
        <end position="22"/>
    </location>
</feature>
<dbReference type="PROSITE" id="PS50102">
    <property type="entry name" value="RRM"/>
    <property type="match status" value="1"/>
</dbReference>
<dbReference type="InterPro" id="IPR011400">
    <property type="entry name" value="EIF3B"/>
</dbReference>
<dbReference type="InterPro" id="IPR035979">
    <property type="entry name" value="RBD_domain_sf"/>
</dbReference>
<dbReference type="PIRSF" id="PIRSF036424">
    <property type="entry name" value="eIF3b"/>
    <property type="match status" value="1"/>
</dbReference>
<keyword evidence="7 8" id="KW-0648">Protein biosynthesis</keyword>
<comment type="subunit">
    <text evidence="8 9">Component of the eukaryotic translation initiation factor 3 (eIF-3) complex.</text>
</comment>
<organism evidence="12">
    <name type="scientific">Oppiella nova</name>
    <dbReference type="NCBI Taxonomy" id="334625"/>
    <lineage>
        <taxon>Eukaryota</taxon>
        <taxon>Metazoa</taxon>
        <taxon>Ecdysozoa</taxon>
        <taxon>Arthropoda</taxon>
        <taxon>Chelicerata</taxon>
        <taxon>Arachnida</taxon>
        <taxon>Acari</taxon>
        <taxon>Acariformes</taxon>
        <taxon>Sarcoptiformes</taxon>
        <taxon>Oribatida</taxon>
        <taxon>Brachypylina</taxon>
        <taxon>Oppioidea</taxon>
        <taxon>Oppiidae</taxon>
        <taxon>Oppiella</taxon>
    </lineage>
</organism>
<feature type="compositionally biased region" description="Acidic residues" evidence="10">
    <location>
        <begin position="27"/>
        <end position="37"/>
    </location>
</feature>
<proteinExistence type="inferred from homology"/>
<dbReference type="EMBL" id="OC918528">
    <property type="protein sequence ID" value="CAD7649576.1"/>
    <property type="molecule type" value="Genomic_DNA"/>
</dbReference>
<evidence type="ECO:0000256" key="9">
    <source>
        <dbReference type="PIRNR" id="PIRNR036424"/>
    </source>
</evidence>
<feature type="region of interest" description="Disordered" evidence="10">
    <location>
        <begin position="12"/>
        <end position="37"/>
    </location>
</feature>
<dbReference type="InterPro" id="IPR015943">
    <property type="entry name" value="WD40/YVTN_repeat-like_dom_sf"/>
</dbReference>
<evidence type="ECO:0000259" key="11">
    <source>
        <dbReference type="PROSITE" id="PS50102"/>
    </source>
</evidence>
<dbReference type="Gene3D" id="3.30.70.330">
    <property type="match status" value="1"/>
</dbReference>
<dbReference type="Gene3D" id="2.130.10.10">
    <property type="entry name" value="YVTN repeat-like/Quinoprotein amine dehydrogenase"/>
    <property type="match status" value="2"/>
</dbReference>
<dbReference type="CDD" id="cd12278">
    <property type="entry name" value="RRM_eIF3B"/>
    <property type="match status" value="1"/>
</dbReference>
<dbReference type="PANTHER" id="PTHR14068:SF0">
    <property type="entry name" value="EUKARYOTIC TRANSLATION INITIATION FACTOR 3 SUBUNIT B"/>
    <property type="match status" value="1"/>
</dbReference>
<dbReference type="PANTHER" id="PTHR14068">
    <property type="entry name" value="EUKARYOTIC TRANSLATION INITIATION FACTOR 3 EIF3 -RELATED"/>
    <property type="match status" value="1"/>
</dbReference>
<dbReference type="FunFam" id="2.130.10.10:FF:001060">
    <property type="entry name" value="Eukaryotic translation initiation factor 3 subunit B"/>
    <property type="match status" value="1"/>
</dbReference>
<reference evidence="12" key="1">
    <citation type="submission" date="2020-11" db="EMBL/GenBank/DDBJ databases">
        <authorList>
            <person name="Tran Van P."/>
        </authorList>
    </citation>
    <scope>NUCLEOTIDE SEQUENCE</scope>
</reference>
<dbReference type="OrthoDB" id="10250414at2759"/>
<keyword evidence="3 8" id="KW-0396">Initiation factor</keyword>
<dbReference type="EMBL" id="CAJPVJ010003703">
    <property type="protein sequence ID" value="CAG2167862.1"/>
    <property type="molecule type" value="Genomic_DNA"/>
</dbReference>
<keyword evidence="2 8" id="KW-0963">Cytoplasm</keyword>
<dbReference type="AlphaFoldDB" id="A0A7R9QKT1"/>
<accession>A0A7R9QKT1</accession>
<evidence type="ECO:0000313" key="13">
    <source>
        <dbReference type="Proteomes" id="UP000728032"/>
    </source>
</evidence>
<evidence type="ECO:0000256" key="8">
    <source>
        <dbReference type="HAMAP-Rule" id="MF_03001"/>
    </source>
</evidence>
<dbReference type="HAMAP" id="MF_03001">
    <property type="entry name" value="eIF3b"/>
    <property type="match status" value="1"/>
</dbReference>
<evidence type="ECO:0000256" key="6">
    <source>
        <dbReference type="ARBA" id="ARBA00022884"/>
    </source>
</evidence>
<dbReference type="GO" id="GO:0001732">
    <property type="term" value="P:formation of cytoplasmic translation initiation complex"/>
    <property type="evidence" value="ECO:0007669"/>
    <property type="project" value="UniProtKB-UniRule"/>
</dbReference>
<dbReference type="Pfam" id="PF08662">
    <property type="entry name" value="eIF2A"/>
    <property type="match status" value="1"/>
</dbReference>
<name>A0A7R9QKT1_9ACAR</name>
<keyword evidence="5" id="KW-0677">Repeat</keyword>
<dbReference type="Proteomes" id="UP000728032">
    <property type="component" value="Unassembled WGS sequence"/>
</dbReference>
<evidence type="ECO:0000256" key="5">
    <source>
        <dbReference type="ARBA" id="ARBA00022737"/>
    </source>
</evidence>
<evidence type="ECO:0000256" key="7">
    <source>
        <dbReference type="ARBA" id="ARBA00022917"/>
    </source>
</evidence>
<evidence type="ECO:0000256" key="2">
    <source>
        <dbReference type="ARBA" id="ARBA00022490"/>
    </source>
</evidence>
<dbReference type="Pfam" id="PF00076">
    <property type="entry name" value="RRM_1"/>
    <property type="match status" value="1"/>
</dbReference>
<gene>
    <name evidence="12" type="ORF">ONB1V03_LOCUS7358</name>
</gene>
<comment type="subcellular location">
    <subcellularLocation>
        <location evidence="1 8 9">Cytoplasm</location>
    </subcellularLocation>
</comment>
<dbReference type="InterPro" id="IPR034363">
    <property type="entry name" value="eIF3B_RRM"/>
</dbReference>
<dbReference type="GO" id="GO:0016282">
    <property type="term" value="C:eukaryotic 43S preinitiation complex"/>
    <property type="evidence" value="ECO:0007669"/>
    <property type="project" value="UniProtKB-UniRule"/>
</dbReference>
<keyword evidence="6 8" id="KW-0694">RNA-binding</keyword>
<evidence type="ECO:0000313" key="12">
    <source>
        <dbReference type="EMBL" id="CAD7649576.1"/>
    </source>
</evidence>
<dbReference type="GO" id="GO:0031369">
    <property type="term" value="F:translation initiation factor binding"/>
    <property type="evidence" value="ECO:0007669"/>
    <property type="project" value="InterPro"/>
</dbReference>
<dbReference type="SUPFAM" id="SSF54928">
    <property type="entry name" value="RNA-binding domain, RBD"/>
    <property type="match status" value="1"/>
</dbReference>
<dbReference type="GO" id="GO:0005852">
    <property type="term" value="C:eukaryotic translation initiation factor 3 complex"/>
    <property type="evidence" value="ECO:0007669"/>
    <property type="project" value="UniProtKB-UniRule"/>
</dbReference>
<dbReference type="GO" id="GO:0033290">
    <property type="term" value="C:eukaryotic 48S preinitiation complex"/>
    <property type="evidence" value="ECO:0007669"/>
    <property type="project" value="UniProtKB-UniRule"/>
</dbReference>
<keyword evidence="4" id="KW-0853">WD repeat</keyword>
<dbReference type="FunFam" id="3.30.70.330:FF:000235">
    <property type="entry name" value="Eukaryotic translation initiation factor 3 subunit B"/>
    <property type="match status" value="1"/>
</dbReference>
<dbReference type="InterPro" id="IPR000504">
    <property type="entry name" value="RRM_dom"/>
</dbReference>
<dbReference type="GO" id="GO:0003723">
    <property type="term" value="F:RNA binding"/>
    <property type="evidence" value="ECO:0007669"/>
    <property type="project" value="UniProtKB-UniRule"/>
</dbReference>
<evidence type="ECO:0000256" key="4">
    <source>
        <dbReference type="ARBA" id="ARBA00022574"/>
    </source>
</evidence>
<dbReference type="InterPro" id="IPR013979">
    <property type="entry name" value="TIF_beta_prop-like"/>
</dbReference>